<dbReference type="EMBL" id="GL380006">
    <property type="protein sequence ID" value="EGT42149.1"/>
    <property type="molecule type" value="Genomic_DNA"/>
</dbReference>
<evidence type="ECO:0000313" key="1">
    <source>
        <dbReference type="EMBL" id="EGT42149.1"/>
    </source>
</evidence>
<dbReference type="AlphaFoldDB" id="G0P105"/>
<sequence>PPLKVSDLENLDKLKMFLNENAPSDVVERENEELYRKKRGPKNQPSELLVGLLKEANCL</sequence>
<protein>
    <submittedName>
        <fullName evidence="1">Uncharacterized protein</fullName>
    </submittedName>
</protein>
<reference evidence="2" key="1">
    <citation type="submission" date="2011-07" db="EMBL/GenBank/DDBJ databases">
        <authorList>
            <consortium name="Caenorhabditis brenneri Sequencing and Analysis Consortium"/>
            <person name="Wilson R.K."/>
        </authorList>
    </citation>
    <scope>NUCLEOTIDE SEQUENCE [LARGE SCALE GENOMIC DNA]</scope>
    <source>
        <strain evidence="2">PB2801</strain>
    </source>
</reference>
<keyword evidence="2" id="KW-1185">Reference proteome</keyword>
<dbReference type="HOGENOM" id="CLU_2967655_0_0_1"/>
<evidence type="ECO:0000313" key="2">
    <source>
        <dbReference type="Proteomes" id="UP000008068"/>
    </source>
</evidence>
<organism evidence="2">
    <name type="scientific">Caenorhabditis brenneri</name>
    <name type="common">Nematode worm</name>
    <dbReference type="NCBI Taxonomy" id="135651"/>
    <lineage>
        <taxon>Eukaryota</taxon>
        <taxon>Metazoa</taxon>
        <taxon>Ecdysozoa</taxon>
        <taxon>Nematoda</taxon>
        <taxon>Chromadorea</taxon>
        <taxon>Rhabditida</taxon>
        <taxon>Rhabditina</taxon>
        <taxon>Rhabditomorpha</taxon>
        <taxon>Rhabditoidea</taxon>
        <taxon>Rhabditidae</taxon>
        <taxon>Peloderinae</taxon>
        <taxon>Caenorhabditis</taxon>
    </lineage>
</organism>
<feature type="non-terminal residue" evidence="1">
    <location>
        <position position="1"/>
    </location>
</feature>
<proteinExistence type="predicted"/>
<dbReference type="InParanoid" id="G0P105"/>
<accession>G0P105</accession>
<dbReference type="Proteomes" id="UP000008068">
    <property type="component" value="Unassembled WGS sequence"/>
</dbReference>
<name>G0P105_CAEBE</name>
<gene>
    <name evidence="1" type="ORF">CAEBREN_16364</name>
</gene>